<name>A0A367S1M5_9NOSO</name>
<dbReference type="AlphaFoldDB" id="A0A367S1M5"/>
<evidence type="ECO:0008006" key="3">
    <source>
        <dbReference type="Google" id="ProtNLM"/>
    </source>
</evidence>
<evidence type="ECO:0000313" key="1">
    <source>
        <dbReference type="EMBL" id="RCJ42129.1"/>
    </source>
</evidence>
<dbReference type="InterPro" id="IPR014964">
    <property type="entry name" value="DUF1830"/>
</dbReference>
<protein>
    <recommendedName>
        <fullName evidence="3">DUF1830 domain-containing protein</fullName>
    </recommendedName>
</protein>
<gene>
    <name evidence="1" type="ORF">A6770_07875</name>
</gene>
<accession>A0A367S1M5</accession>
<dbReference type="Proteomes" id="UP000252107">
    <property type="component" value="Unassembled WGS sequence"/>
</dbReference>
<evidence type="ECO:0000313" key="2">
    <source>
        <dbReference type="Proteomes" id="UP000252107"/>
    </source>
</evidence>
<organism evidence="1 2">
    <name type="scientific">Nostoc minutum NIES-26</name>
    <dbReference type="NCBI Taxonomy" id="1844469"/>
    <lineage>
        <taxon>Bacteria</taxon>
        <taxon>Bacillati</taxon>
        <taxon>Cyanobacteriota</taxon>
        <taxon>Cyanophyceae</taxon>
        <taxon>Nostocales</taxon>
        <taxon>Nostocaceae</taxon>
        <taxon>Nostoc</taxon>
    </lineage>
</organism>
<comment type="caution">
    <text evidence="1">The sequence shown here is derived from an EMBL/GenBank/DDBJ whole genome shotgun (WGS) entry which is preliminary data.</text>
</comment>
<keyword evidence="2" id="KW-1185">Reference proteome</keyword>
<dbReference type="Pfam" id="PF08865">
    <property type="entry name" value="DUF1830"/>
    <property type="match status" value="1"/>
</dbReference>
<reference evidence="1" key="1">
    <citation type="submission" date="2016-04" db="EMBL/GenBank/DDBJ databases">
        <authorList>
            <person name="Tabuchi Yagui T.R."/>
        </authorList>
    </citation>
    <scope>NUCLEOTIDE SEQUENCE [LARGE SCALE GENOMIC DNA]</scope>
    <source>
        <strain evidence="1">NIES-26</strain>
    </source>
</reference>
<proteinExistence type="predicted"/>
<sequence>MNNQILCFYKNTTNQLQIARISAIFTANECFEQIVFPGEQLFFKARPDAELKIDTDTKTGVIQTNKILCLYLKVLGED</sequence>
<dbReference type="EMBL" id="LXQD01000012">
    <property type="protein sequence ID" value="RCJ42129.1"/>
    <property type="molecule type" value="Genomic_DNA"/>
</dbReference>